<organism evidence="3 4">
    <name type="scientific">Candidatus Wallbacteria bacterium HGW-Wallbacteria-1</name>
    <dbReference type="NCBI Taxonomy" id="2013854"/>
    <lineage>
        <taxon>Bacteria</taxon>
        <taxon>Candidatus Walliibacteriota</taxon>
    </lineage>
</organism>
<evidence type="ECO:0000256" key="2">
    <source>
        <dbReference type="SAM" id="Phobius"/>
    </source>
</evidence>
<name>A0A2N1PPV9_9BACT</name>
<feature type="region of interest" description="Disordered" evidence="1">
    <location>
        <begin position="326"/>
        <end position="345"/>
    </location>
</feature>
<keyword evidence="2" id="KW-1133">Transmembrane helix</keyword>
<evidence type="ECO:0000313" key="4">
    <source>
        <dbReference type="Proteomes" id="UP000233256"/>
    </source>
</evidence>
<evidence type="ECO:0000313" key="3">
    <source>
        <dbReference type="EMBL" id="PKK90378.1"/>
    </source>
</evidence>
<protein>
    <submittedName>
        <fullName evidence="3">Uncharacterized protein</fullName>
    </submittedName>
</protein>
<dbReference type="AlphaFoldDB" id="A0A2N1PPV9"/>
<dbReference type="Proteomes" id="UP000233256">
    <property type="component" value="Unassembled WGS sequence"/>
</dbReference>
<feature type="compositionally biased region" description="Basic and acidic residues" evidence="1">
    <location>
        <begin position="326"/>
        <end position="338"/>
    </location>
</feature>
<gene>
    <name evidence="3" type="ORF">CVV64_08415</name>
</gene>
<reference evidence="3 4" key="1">
    <citation type="journal article" date="2017" name="ISME J.">
        <title>Potential for microbial H2 and metal transformations associated with novel bacteria and archaea in deep terrestrial subsurface sediments.</title>
        <authorList>
            <person name="Hernsdorf A.W."/>
            <person name="Amano Y."/>
            <person name="Miyakawa K."/>
            <person name="Ise K."/>
            <person name="Suzuki Y."/>
            <person name="Anantharaman K."/>
            <person name="Probst A."/>
            <person name="Burstein D."/>
            <person name="Thomas B.C."/>
            <person name="Banfield J.F."/>
        </authorList>
    </citation>
    <scope>NUCLEOTIDE SEQUENCE [LARGE SCALE GENOMIC DNA]</scope>
    <source>
        <strain evidence="3">HGW-Wallbacteria-1</strain>
    </source>
</reference>
<sequence>MLRKAELPINETGKGENQNFSPFVLPLFILLICLPINFLIDVNPLLSAPELLIEKGVKFGNVDCDGNVDRFLAENKTINGLRLKEGSSVLQTLKARVDGNFTDKLSIRGEFDDSLYPSKRELTLRYQAGGLSVTGGDIRAGFRGVDLAMEQRTLFGARMAFSNDRESASRGPSITGFMAQITARQRTDEFPGDDTSGPFFLSEYPVIANSERIEVDREMKYQFTDYEIDNERGTILFKEPVERGKVIRIVYEHDREFGVARNRIWGTRVDGNSGRVGKYGVTLAGLQERRSFGNSVEDLGQRVLGMDLDLRKTPLGRFRIEAARSEDDRNDLDGDGRPDNLSGNAMNMNYSYQNRLFSMKGKYERFDPGFRTVGEGSSDSDRTLVDLKTTYSTTAALQFFVDLRQSDTNLDNDPFKARAKTSRIETRALKKGTLGGYGYELTLTGRNEVNDQTSALPSGSAKFAGTGLITENSENLVGADLKVRLRGALAGLKLETRNRSRDTAMADSISDSRSDTGEISVTARVARPLIAGLAIRADRDVNPNYVEGDGSNLTTTLTLDGKTSEKLRARAQISLRDINGVQGGRDTSASLNVKAGGGVGLSADATYEVKRSSPDGGDVTGTSVLGFGLNFVPGSGTELRAFFERRGVDGLTSEDRSEYGFRAMVHPRENLSIKGEIRSAELLDHEIADDGYEANTAYLEAALSF</sequence>
<accession>A0A2N1PPV9</accession>
<keyword evidence="2" id="KW-0472">Membrane</keyword>
<evidence type="ECO:0000256" key="1">
    <source>
        <dbReference type="SAM" id="MobiDB-lite"/>
    </source>
</evidence>
<proteinExistence type="predicted"/>
<keyword evidence="2" id="KW-0812">Transmembrane</keyword>
<feature type="transmembrane region" description="Helical" evidence="2">
    <location>
        <begin position="20"/>
        <end position="40"/>
    </location>
</feature>
<dbReference type="EMBL" id="PGXC01000005">
    <property type="protein sequence ID" value="PKK90378.1"/>
    <property type="molecule type" value="Genomic_DNA"/>
</dbReference>
<comment type="caution">
    <text evidence="3">The sequence shown here is derived from an EMBL/GenBank/DDBJ whole genome shotgun (WGS) entry which is preliminary data.</text>
</comment>